<dbReference type="GO" id="GO:0006044">
    <property type="term" value="P:N-acetylglucosamine metabolic process"/>
    <property type="evidence" value="ECO:0007669"/>
    <property type="project" value="TreeGrafter"/>
</dbReference>
<reference evidence="6" key="1">
    <citation type="submission" date="2025-08" db="UniProtKB">
        <authorList>
            <consortium name="RefSeq"/>
        </authorList>
    </citation>
    <scope>IDENTIFICATION</scope>
    <source>
        <tissue evidence="6">Sperm</tissue>
    </source>
</reference>
<dbReference type="SUPFAM" id="SSF52540">
    <property type="entry name" value="P-loop containing nucleoside triphosphate hydrolases"/>
    <property type="match status" value="1"/>
</dbReference>
<dbReference type="Proteomes" id="UP001318040">
    <property type="component" value="Chromosome 55"/>
</dbReference>
<feature type="compositionally biased region" description="Polar residues" evidence="2">
    <location>
        <begin position="62"/>
        <end position="74"/>
    </location>
</feature>
<name>A0AAJ7U6Y0_PETMA</name>
<dbReference type="InterPro" id="IPR000863">
    <property type="entry name" value="Sulfotransferase_dom"/>
</dbReference>
<evidence type="ECO:0000256" key="2">
    <source>
        <dbReference type="SAM" id="MobiDB-lite"/>
    </source>
</evidence>
<evidence type="ECO:0000256" key="3">
    <source>
        <dbReference type="SAM" id="Phobius"/>
    </source>
</evidence>
<dbReference type="GO" id="GO:0006790">
    <property type="term" value="P:sulfur compound metabolic process"/>
    <property type="evidence" value="ECO:0007669"/>
    <property type="project" value="TreeGrafter"/>
</dbReference>
<evidence type="ECO:0000259" key="4">
    <source>
        <dbReference type="Pfam" id="PF00685"/>
    </source>
</evidence>
<dbReference type="GO" id="GO:0001517">
    <property type="term" value="F:N-acetylglucosamine 6-O-sulfotransferase activity"/>
    <property type="evidence" value="ECO:0007669"/>
    <property type="project" value="TreeGrafter"/>
</dbReference>
<dbReference type="InterPro" id="IPR051135">
    <property type="entry name" value="Gal/GlcNAc/GalNAc_ST"/>
</dbReference>
<keyword evidence="1" id="KW-0808">Transferase</keyword>
<accession>A0AAJ7U6Y0</accession>
<keyword evidence="5" id="KW-1185">Reference proteome</keyword>
<evidence type="ECO:0000256" key="1">
    <source>
        <dbReference type="RuleBase" id="RU361155"/>
    </source>
</evidence>
<dbReference type="AlphaFoldDB" id="A0AAJ7U6Y0"/>
<organism evidence="5 6">
    <name type="scientific">Petromyzon marinus</name>
    <name type="common">Sea lamprey</name>
    <dbReference type="NCBI Taxonomy" id="7757"/>
    <lineage>
        <taxon>Eukaryota</taxon>
        <taxon>Metazoa</taxon>
        <taxon>Chordata</taxon>
        <taxon>Craniata</taxon>
        <taxon>Vertebrata</taxon>
        <taxon>Cyclostomata</taxon>
        <taxon>Hyperoartia</taxon>
        <taxon>Petromyzontiformes</taxon>
        <taxon>Petromyzontidae</taxon>
        <taxon>Petromyzon</taxon>
    </lineage>
</organism>
<gene>
    <name evidence="6" type="primary">LOC116954531</name>
</gene>
<sequence>MVQRNHKISSRLPTMVCGRRGINIPTVMVVLGALTFAWFIFTDNAPLSFSNTSSLKIKLKRLQQQPGDGTQPSSADGAAAEAAVPLESTPAEMAADGQLLRARTHTLIMSTWRSGSSFVGQMFSQHPDIFYLFEPAWHVWSGLMASNARVLQPACRDMLAQLFRCDASVFDYYVPRAGNRDLSSLFMHATSRALCTPPACDAYTPAEISEEKACATACKHESFDRIGETCAQYKHVVIKEVRFFDLNVLKPLMVDPSLNLKIINLIRDPRAVALSRDNAPRGLKRDNGIVLERGGQLILDVNYTALKTICDSQADMGEAALVGKQPYWLRGRYRLVRFEDLVKEPRQTVLDLQAFAGVPRNDRIASWVHNLTHGSKSSGDVFYVVPKDAVKVAQKWRLELTFAKVLQVQKACERMMKIFGYRFIRTLGELKSMDVNLIDDLKFSVFGN</sequence>
<keyword evidence="3" id="KW-1133">Transmembrane helix</keyword>
<feature type="region of interest" description="Disordered" evidence="2">
    <location>
        <begin position="62"/>
        <end position="82"/>
    </location>
</feature>
<dbReference type="EC" id="2.8.2.-" evidence="1"/>
<dbReference type="PANTHER" id="PTHR10704:SF4">
    <property type="entry name" value="CARBOHYDRATE SULFOTRANSFERASE 6"/>
    <property type="match status" value="1"/>
</dbReference>
<dbReference type="Gene3D" id="3.40.50.300">
    <property type="entry name" value="P-loop containing nucleotide triphosphate hydrolases"/>
    <property type="match status" value="1"/>
</dbReference>
<evidence type="ECO:0000313" key="6">
    <source>
        <dbReference type="RefSeq" id="XP_032830998.1"/>
    </source>
</evidence>
<proteinExistence type="inferred from homology"/>
<comment type="similarity">
    <text evidence="1">Belongs to the sulfotransferase 1 family.</text>
</comment>
<feature type="domain" description="Sulfotransferase" evidence="4">
    <location>
        <begin position="104"/>
        <end position="419"/>
    </location>
</feature>
<dbReference type="PANTHER" id="PTHR10704">
    <property type="entry name" value="CARBOHYDRATE SULFOTRANSFERASE"/>
    <property type="match status" value="1"/>
</dbReference>
<dbReference type="Pfam" id="PF00685">
    <property type="entry name" value="Sulfotransfer_1"/>
    <property type="match status" value="1"/>
</dbReference>
<dbReference type="GeneID" id="116954531"/>
<keyword evidence="3" id="KW-0812">Transmembrane</keyword>
<dbReference type="RefSeq" id="XP_032830998.1">
    <property type="nucleotide sequence ID" value="XM_032975107.1"/>
</dbReference>
<evidence type="ECO:0000313" key="5">
    <source>
        <dbReference type="Proteomes" id="UP001318040"/>
    </source>
</evidence>
<protein>
    <recommendedName>
        <fullName evidence="1">Sulfotransferase</fullName>
        <ecNumber evidence="1">2.8.2.-</ecNumber>
    </recommendedName>
</protein>
<dbReference type="KEGG" id="pmrn:116954531"/>
<keyword evidence="3" id="KW-0472">Membrane</keyword>
<feature type="transmembrane region" description="Helical" evidence="3">
    <location>
        <begin position="21"/>
        <end position="41"/>
    </location>
</feature>
<dbReference type="InterPro" id="IPR027417">
    <property type="entry name" value="P-loop_NTPase"/>
</dbReference>